<evidence type="ECO:0000313" key="5">
    <source>
        <dbReference type="EMBL" id="CBJ25484.1"/>
    </source>
</evidence>
<keyword evidence="6" id="KW-1185">Reference proteome</keyword>
<proteinExistence type="inferred from homology"/>
<dbReference type="Gene3D" id="3.40.50.720">
    <property type="entry name" value="NAD(P)-binding Rossmann-like Domain"/>
    <property type="match status" value="1"/>
</dbReference>
<dbReference type="AlphaFoldDB" id="D7FVW4"/>
<dbReference type="EMBL" id="FN649727">
    <property type="protein sequence ID" value="CBJ25484.1"/>
    <property type="molecule type" value="Genomic_DNA"/>
</dbReference>
<reference evidence="5 6" key="1">
    <citation type="journal article" date="2010" name="Nature">
        <title>The Ectocarpus genome and the independent evolution of multicellularity in brown algae.</title>
        <authorList>
            <person name="Cock J.M."/>
            <person name="Sterck L."/>
            <person name="Rouze P."/>
            <person name="Scornet D."/>
            <person name="Allen A.E."/>
            <person name="Amoutzias G."/>
            <person name="Anthouard V."/>
            <person name="Artiguenave F."/>
            <person name="Aury J.M."/>
            <person name="Badger J.H."/>
            <person name="Beszteri B."/>
            <person name="Billiau K."/>
            <person name="Bonnet E."/>
            <person name="Bothwell J.H."/>
            <person name="Bowler C."/>
            <person name="Boyen C."/>
            <person name="Brownlee C."/>
            <person name="Carrano C.J."/>
            <person name="Charrier B."/>
            <person name="Cho G.Y."/>
            <person name="Coelho S.M."/>
            <person name="Collen J."/>
            <person name="Corre E."/>
            <person name="Da Silva C."/>
            <person name="Delage L."/>
            <person name="Delaroque N."/>
            <person name="Dittami S.M."/>
            <person name="Doulbeau S."/>
            <person name="Elias M."/>
            <person name="Farnham G."/>
            <person name="Gachon C.M."/>
            <person name="Gschloessl B."/>
            <person name="Heesch S."/>
            <person name="Jabbari K."/>
            <person name="Jubin C."/>
            <person name="Kawai H."/>
            <person name="Kimura K."/>
            <person name="Kloareg B."/>
            <person name="Kupper F.C."/>
            <person name="Lang D."/>
            <person name="Le Bail A."/>
            <person name="Leblanc C."/>
            <person name="Lerouge P."/>
            <person name="Lohr M."/>
            <person name="Lopez P.J."/>
            <person name="Martens C."/>
            <person name="Maumus F."/>
            <person name="Michel G."/>
            <person name="Miranda-Saavedra D."/>
            <person name="Morales J."/>
            <person name="Moreau H."/>
            <person name="Motomura T."/>
            <person name="Nagasato C."/>
            <person name="Napoli C.A."/>
            <person name="Nelson D.R."/>
            <person name="Nyvall-Collen P."/>
            <person name="Peters A.F."/>
            <person name="Pommier C."/>
            <person name="Potin P."/>
            <person name="Poulain J."/>
            <person name="Quesneville H."/>
            <person name="Read B."/>
            <person name="Rensing S.A."/>
            <person name="Ritter A."/>
            <person name="Rousvoal S."/>
            <person name="Samanta M."/>
            <person name="Samson G."/>
            <person name="Schroeder D.C."/>
            <person name="Segurens B."/>
            <person name="Strittmatter M."/>
            <person name="Tonon T."/>
            <person name="Tregear J.W."/>
            <person name="Valentin K."/>
            <person name="von Dassow P."/>
            <person name="Yamagishi T."/>
            <person name="Van de Peer Y."/>
            <person name="Wincker P."/>
        </authorList>
    </citation>
    <scope>NUCLEOTIDE SEQUENCE [LARGE SCALE GENOMIC DNA]</scope>
    <source>
        <strain evidence="6">Ec32 / CCAP1310/4</strain>
    </source>
</reference>
<gene>
    <name evidence="5" type="ORF">Esi_0003_0072</name>
</gene>
<dbReference type="GO" id="GO:0016491">
    <property type="term" value="F:oxidoreductase activity"/>
    <property type="evidence" value="ECO:0007669"/>
    <property type="project" value="UniProtKB-KW"/>
</dbReference>
<keyword evidence="1" id="KW-0560">Oxidoreductase</keyword>
<dbReference type="SUPFAM" id="SSF51735">
    <property type="entry name" value="NAD(P)-binding Rossmann-fold domains"/>
    <property type="match status" value="1"/>
</dbReference>
<feature type="region of interest" description="Disordered" evidence="3">
    <location>
        <begin position="50"/>
        <end position="73"/>
    </location>
</feature>
<keyword evidence="4" id="KW-0732">Signal</keyword>
<dbReference type="InParanoid" id="D7FVW4"/>
<evidence type="ECO:0000256" key="3">
    <source>
        <dbReference type="SAM" id="MobiDB-lite"/>
    </source>
</evidence>
<dbReference type="eggNOG" id="KOG1208">
    <property type="taxonomic scope" value="Eukaryota"/>
</dbReference>
<dbReference type="OrthoDB" id="157221at2759"/>
<dbReference type="InterPro" id="IPR002347">
    <property type="entry name" value="SDR_fam"/>
</dbReference>
<evidence type="ECO:0000313" key="6">
    <source>
        <dbReference type="Proteomes" id="UP000002630"/>
    </source>
</evidence>
<dbReference type="FunCoup" id="D7FVW4">
    <property type="interactions" value="11"/>
</dbReference>
<dbReference type="PANTHER" id="PTHR43157:SF73">
    <property type="entry name" value="WW DOMAIN-CONTAINING OXIDOREDUCTASE-LIKE PROTEIN"/>
    <property type="match status" value="1"/>
</dbReference>
<dbReference type="PRINTS" id="PR00080">
    <property type="entry name" value="SDRFAMILY"/>
</dbReference>
<evidence type="ECO:0000256" key="4">
    <source>
        <dbReference type="SAM" id="SignalP"/>
    </source>
</evidence>
<evidence type="ECO:0000256" key="2">
    <source>
        <dbReference type="RuleBase" id="RU000363"/>
    </source>
</evidence>
<feature type="chain" id="PRO_5003095948" evidence="4">
    <location>
        <begin position="19"/>
        <end position="408"/>
    </location>
</feature>
<name>D7FVW4_ECTSI</name>
<feature type="signal peptide" evidence="4">
    <location>
        <begin position="1"/>
        <end position="18"/>
    </location>
</feature>
<dbReference type="Proteomes" id="UP000002630">
    <property type="component" value="Linkage Group LG02"/>
</dbReference>
<dbReference type="STRING" id="2880.D7FVW4"/>
<dbReference type="PANTHER" id="PTHR43157">
    <property type="entry name" value="PHOSPHATIDYLINOSITOL-GLYCAN BIOSYNTHESIS CLASS F PROTEIN-RELATED"/>
    <property type="match status" value="1"/>
</dbReference>
<dbReference type="PRINTS" id="PR00081">
    <property type="entry name" value="GDHRDH"/>
</dbReference>
<dbReference type="CDD" id="cd05327">
    <property type="entry name" value="retinol-DH_like_SDR_c_like"/>
    <property type="match status" value="1"/>
</dbReference>
<dbReference type="InterPro" id="IPR036291">
    <property type="entry name" value="NAD(P)-bd_dom_sf"/>
</dbReference>
<dbReference type="Pfam" id="PF00106">
    <property type="entry name" value="adh_short"/>
    <property type="match status" value="1"/>
</dbReference>
<sequence length="408" mass="42202">MLAMKVALAASFVGVVVGLCPAPKSLLRTPERGALLLPSRDNGMPAAAARTSIRMASSSPADGGGDEQSTGPFTRKSLLEGVTKAAGVLGAGTFVQKGFVAGVPYHGSPDLSGKTAVITGGNTGLGKETAVRLAQLGADVTIACRNPDKAFAALDDIKAQAPGAKVGAMPLDLASLDSVGSFAKRYASSSDRLDILVNNAGVMAIPERQATKDGFEMQFGTNHLGHFRLTSLLMPALLKSPDARVVNVASSAHLFASSVEWDDLNAQAPGAYAPWKAYGLSKLSNIYFTKALQRRVDSKGGSITATTLHPGACRTELGRYLFDPSQPANPLVYPALAALTLVTKSSKEGAQTQIACAADPALGKGSSAGGTYFVGPKISELPSELARDPEAAERMWAASEKLVGKFSV</sequence>
<dbReference type="EMBL" id="FN648486">
    <property type="protein sequence ID" value="CBJ25484.1"/>
    <property type="molecule type" value="Genomic_DNA"/>
</dbReference>
<protein>
    <submittedName>
        <fullName evidence="5">Uncharacterized protein</fullName>
    </submittedName>
</protein>
<accession>D7FVW4</accession>
<organism evidence="5 6">
    <name type="scientific">Ectocarpus siliculosus</name>
    <name type="common">Brown alga</name>
    <name type="synonym">Conferva siliculosa</name>
    <dbReference type="NCBI Taxonomy" id="2880"/>
    <lineage>
        <taxon>Eukaryota</taxon>
        <taxon>Sar</taxon>
        <taxon>Stramenopiles</taxon>
        <taxon>Ochrophyta</taxon>
        <taxon>PX clade</taxon>
        <taxon>Phaeophyceae</taxon>
        <taxon>Ectocarpales</taxon>
        <taxon>Ectocarpaceae</taxon>
        <taxon>Ectocarpus</taxon>
    </lineage>
</organism>
<dbReference type="OMA" id="KTEYNDW"/>
<evidence type="ECO:0000256" key="1">
    <source>
        <dbReference type="ARBA" id="ARBA00023002"/>
    </source>
</evidence>
<comment type="similarity">
    <text evidence="2">Belongs to the short-chain dehydrogenases/reductases (SDR) family.</text>
</comment>